<feature type="domain" description="Flagellar hook-associated protein 2 C-terminal" evidence="7">
    <location>
        <begin position="224"/>
        <end position="445"/>
    </location>
</feature>
<comment type="subunit">
    <text evidence="2 5">Homopentamer.</text>
</comment>
<organism evidence="8 9">
    <name type="scientific">Sanguibacter antarcticus</name>
    <dbReference type="NCBI Taxonomy" id="372484"/>
    <lineage>
        <taxon>Bacteria</taxon>
        <taxon>Bacillati</taxon>
        <taxon>Actinomycetota</taxon>
        <taxon>Actinomycetes</taxon>
        <taxon>Micrococcales</taxon>
        <taxon>Sanguibacteraceae</taxon>
        <taxon>Sanguibacter</taxon>
    </lineage>
</organism>
<dbReference type="GO" id="GO:0071973">
    <property type="term" value="P:bacterial-type flagellum-dependent cell motility"/>
    <property type="evidence" value="ECO:0007669"/>
    <property type="project" value="TreeGrafter"/>
</dbReference>
<dbReference type="RefSeq" id="WP_098453628.1">
    <property type="nucleotide sequence ID" value="NZ_PDJG01000001.1"/>
</dbReference>
<keyword evidence="3" id="KW-0175">Coiled coil</keyword>
<dbReference type="GO" id="GO:0009424">
    <property type="term" value="C:bacterial-type flagellum hook"/>
    <property type="evidence" value="ECO:0007669"/>
    <property type="project" value="UniProtKB-UniRule"/>
</dbReference>
<keyword evidence="8" id="KW-0282">Flagellum</keyword>
<comment type="function">
    <text evidence="5">Required for morphogenesis and for the elongation of the flagellar filament by facilitating polymerization of the flagellin monomers at the tip of growing filament. Forms a capping structure, which prevents flagellin subunits (transported through the central channel of the flagellum) from leaking out without polymerization at the distal end.</text>
</comment>
<protein>
    <recommendedName>
        <fullName evidence="5">Flagellar hook-associated protein 2</fullName>
        <shortName evidence="5">HAP2</shortName>
    </recommendedName>
    <alternativeName>
        <fullName evidence="5">Flagellar cap protein</fullName>
    </alternativeName>
</protein>
<feature type="domain" description="Flagellar hook-associated protein 2 N-terminal" evidence="6">
    <location>
        <begin position="11"/>
        <end position="106"/>
    </location>
</feature>
<dbReference type="GO" id="GO:0005576">
    <property type="term" value="C:extracellular region"/>
    <property type="evidence" value="ECO:0007669"/>
    <property type="project" value="UniProtKB-SubCell"/>
</dbReference>
<gene>
    <name evidence="8" type="ORF">ATL42_0044</name>
</gene>
<keyword evidence="5" id="KW-0964">Secreted</keyword>
<name>A0A2A9E1I1_9MICO</name>
<reference evidence="8 9" key="1">
    <citation type="submission" date="2017-10" db="EMBL/GenBank/DDBJ databases">
        <title>Sequencing the genomes of 1000 actinobacteria strains.</title>
        <authorList>
            <person name="Klenk H.-P."/>
        </authorList>
    </citation>
    <scope>NUCLEOTIDE SEQUENCE [LARGE SCALE GENOMIC DNA]</scope>
    <source>
        <strain evidence="8 9">DSM 18966</strain>
    </source>
</reference>
<dbReference type="Pfam" id="PF07195">
    <property type="entry name" value="FliD_C"/>
    <property type="match status" value="1"/>
</dbReference>
<dbReference type="InterPro" id="IPR040026">
    <property type="entry name" value="FliD"/>
</dbReference>
<evidence type="ECO:0000256" key="5">
    <source>
        <dbReference type="RuleBase" id="RU362066"/>
    </source>
</evidence>
<dbReference type="InterPro" id="IPR003481">
    <property type="entry name" value="FliD_N"/>
</dbReference>
<dbReference type="GO" id="GO:0009421">
    <property type="term" value="C:bacterial-type flagellum filament cap"/>
    <property type="evidence" value="ECO:0007669"/>
    <property type="project" value="InterPro"/>
</dbReference>
<evidence type="ECO:0000259" key="6">
    <source>
        <dbReference type="Pfam" id="PF02465"/>
    </source>
</evidence>
<evidence type="ECO:0000256" key="3">
    <source>
        <dbReference type="ARBA" id="ARBA00023054"/>
    </source>
</evidence>
<dbReference type="Proteomes" id="UP000225548">
    <property type="component" value="Unassembled WGS sequence"/>
</dbReference>
<dbReference type="PANTHER" id="PTHR30288:SF0">
    <property type="entry name" value="FLAGELLAR HOOK-ASSOCIATED PROTEIN 2"/>
    <property type="match status" value="1"/>
</dbReference>
<comment type="similarity">
    <text evidence="1 5">Belongs to the FliD family.</text>
</comment>
<dbReference type="AlphaFoldDB" id="A0A2A9E1I1"/>
<evidence type="ECO:0000313" key="8">
    <source>
        <dbReference type="EMBL" id="PFG32225.1"/>
    </source>
</evidence>
<keyword evidence="4 5" id="KW-0975">Bacterial flagellum</keyword>
<evidence type="ECO:0000256" key="4">
    <source>
        <dbReference type="ARBA" id="ARBA00023143"/>
    </source>
</evidence>
<comment type="caution">
    <text evidence="8">The sequence shown here is derived from an EMBL/GenBank/DDBJ whole genome shotgun (WGS) entry which is preliminary data.</text>
</comment>
<evidence type="ECO:0000313" key="9">
    <source>
        <dbReference type="Proteomes" id="UP000225548"/>
    </source>
</evidence>
<dbReference type="EMBL" id="PDJG01000001">
    <property type="protein sequence ID" value="PFG32225.1"/>
    <property type="molecule type" value="Genomic_DNA"/>
</dbReference>
<proteinExistence type="inferred from homology"/>
<dbReference type="Pfam" id="PF02465">
    <property type="entry name" value="FliD_N"/>
    <property type="match status" value="1"/>
</dbReference>
<evidence type="ECO:0000256" key="2">
    <source>
        <dbReference type="ARBA" id="ARBA00011255"/>
    </source>
</evidence>
<dbReference type="OrthoDB" id="5241527at2"/>
<dbReference type="PANTHER" id="PTHR30288">
    <property type="entry name" value="FLAGELLAR CAP/ASSEMBLY PROTEIN FLID"/>
    <property type="match status" value="1"/>
</dbReference>
<dbReference type="GO" id="GO:0007155">
    <property type="term" value="P:cell adhesion"/>
    <property type="evidence" value="ECO:0007669"/>
    <property type="project" value="InterPro"/>
</dbReference>
<accession>A0A2A9E1I1</accession>
<evidence type="ECO:0000256" key="1">
    <source>
        <dbReference type="ARBA" id="ARBA00009764"/>
    </source>
</evidence>
<comment type="subcellular location">
    <subcellularLocation>
        <location evidence="5">Secreted</location>
    </subcellularLocation>
    <subcellularLocation>
        <location evidence="5">Bacterial flagellum</location>
    </subcellularLocation>
</comment>
<keyword evidence="9" id="KW-1185">Reference proteome</keyword>
<keyword evidence="8" id="KW-0969">Cilium</keyword>
<keyword evidence="8" id="KW-0966">Cell projection</keyword>
<sequence length="462" mass="46422">MASFGIDGLVSGLDTTSLITQLMAVEAAPQTLLKAKVSTTQTFISTLQGLNTRVSSLADAATTATKTASWSAVKASTTGTSATATASSTAQASSLTFTVDKLAKAQTSVTGNVTSLADLFGGTVPSSVTIAKGSADATATATVVDLTGVTDLAGFAAKLNSAGVGISASVVKISATESRLQLTGSGSGDEAAFELHSGTVAEADIQAGTAPAALIKRSDAIIAASDAQITLWGSQPVKSATNTFSDVLTGVDITVSAVDATSTTVTVARDDTALTKLASDLVGALGVVLSEIKSRTATTTTTASDGGSVITAGILGGDSATRSLNQAIITAASYPVDGTSPSEVGIILSRDGTFSFDETVFAAAMAADPAKVQKIISGLAERVEGVATSASDSIDGTLTLKITNQQSFSKDLSTQVDDWDRRLATRKEGLQATYAALEVSLSALNAQSSWLTSSLASLSTWS</sequence>
<dbReference type="InterPro" id="IPR010809">
    <property type="entry name" value="FliD_C"/>
</dbReference>
<evidence type="ECO:0000259" key="7">
    <source>
        <dbReference type="Pfam" id="PF07195"/>
    </source>
</evidence>